<dbReference type="RefSeq" id="WP_209355560.1">
    <property type="nucleotide sequence ID" value="NZ_CP060010.1"/>
</dbReference>
<organism evidence="2 3">
    <name type="scientific">Cognatishimia activa</name>
    <dbReference type="NCBI Taxonomy" id="1715691"/>
    <lineage>
        <taxon>Bacteria</taxon>
        <taxon>Pseudomonadati</taxon>
        <taxon>Pseudomonadota</taxon>
        <taxon>Alphaproteobacteria</taxon>
        <taxon>Rhodobacterales</taxon>
        <taxon>Paracoccaceae</taxon>
        <taxon>Cognatishimia</taxon>
    </lineage>
</organism>
<reference evidence="2" key="1">
    <citation type="submission" date="2020-07" db="EMBL/GenBank/DDBJ databases">
        <title>Genome sequences of bacteria associated with the marine, planktonic diatom Thalassiosira profunda strain ECT2AJA-044.</title>
        <authorList>
            <person name="Gargas C.B."/>
            <person name="Roberts W.R."/>
            <person name="Alverson A.J."/>
        </authorList>
    </citation>
    <scope>NUCLEOTIDE SEQUENCE</scope>
    <source>
        <strain evidence="2">ECT2AJA-044</strain>
    </source>
</reference>
<evidence type="ECO:0000313" key="3">
    <source>
        <dbReference type="Proteomes" id="UP000665026"/>
    </source>
</evidence>
<dbReference type="EMBL" id="CP060010">
    <property type="protein sequence ID" value="QTN34875.1"/>
    <property type="molecule type" value="Genomic_DNA"/>
</dbReference>
<gene>
    <name evidence="2" type="ORF">HZ995_10215</name>
</gene>
<dbReference type="AlphaFoldDB" id="A0A975EMN2"/>
<evidence type="ECO:0000256" key="1">
    <source>
        <dbReference type="SAM" id="MobiDB-lite"/>
    </source>
</evidence>
<feature type="region of interest" description="Disordered" evidence="1">
    <location>
        <begin position="304"/>
        <end position="335"/>
    </location>
</feature>
<sequence length="335" mass="36576">MLRLVLAGLGSIVAAGAGAFVVFGFMSSKEPVEVASLDPSAGLETAQERSALSQVVGILPFVDNEPPITRGRALADRDALRRRDLTSFMPEAPEGWERLEWHAFFAGKFGDPDSLEDVESEATVYLNSGKAIYLRIENATPTGPMVADLLQMQRYVEKGGDLSDLEAYRPTVEHTVEAVRATADGWSVGPKKKFGQFNIVKGVSFIIGKDTSKPTDFPNMRYYHGALGGGVVIKLRSEAPTADVMAVLAGIDFDSLNQLQEVPNPLVGEGLPEFVIETPEQWLHNRGFKLRKVERVIPVKEEPVEEELAEADLEAGDKDADKGEKDAKKKDKKGH</sequence>
<protein>
    <submittedName>
        <fullName evidence="2">Uncharacterized protein</fullName>
    </submittedName>
</protein>
<evidence type="ECO:0000313" key="2">
    <source>
        <dbReference type="EMBL" id="QTN34875.1"/>
    </source>
</evidence>
<proteinExistence type="predicted"/>
<name>A0A975EMN2_9RHOB</name>
<accession>A0A975EMN2</accession>
<feature type="compositionally biased region" description="Basic and acidic residues" evidence="1">
    <location>
        <begin position="315"/>
        <end position="329"/>
    </location>
</feature>
<dbReference type="Proteomes" id="UP000665026">
    <property type="component" value="Chromosome"/>
</dbReference>
<feature type="compositionally biased region" description="Acidic residues" evidence="1">
    <location>
        <begin position="304"/>
        <end position="314"/>
    </location>
</feature>
<dbReference type="KEGG" id="cact:HZ995_10215"/>